<dbReference type="SUPFAM" id="SSF52413">
    <property type="entry name" value="UDP-glucose/GDP-mannose dehydrogenase C-terminal domain"/>
    <property type="match status" value="1"/>
</dbReference>
<feature type="domain" description="UDP-glucose/GDP-mannose dehydrogenase C-terminal" evidence="4">
    <location>
        <begin position="327"/>
        <end position="430"/>
    </location>
</feature>
<name>A0A1G1WS21_9BACT</name>
<dbReference type="GO" id="GO:0051287">
    <property type="term" value="F:NAD binding"/>
    <property type="evidence" value="ECO:0007669"/>
    <property type="project" value="InterPro"/>
</dbReference>
<dbReference type="EMBL" id="MHDA01000052">
    <property type="protein sequence ID" value="OGY30529.1"/>
    <property type="molecule type" value="Genomic_DNA"/>
</dbReference>
<dbReference type="SMART" id="SM00984">
    <property type="entry name" value="UDPG_MGDP_dh_C"/>
    <property type="match status" value="1"/>
</dbReference>
<dbReference type="InterPro" id="IPR036220">
    <property type="entry name" value="UDP-Glc/GDP-Man_DH_C_sf"/>
</dbReference>
<dbReference type="Pfam" id="PF03720">
    <property type="entry name" value="UDPG_MGDP_dh_C"/>
    <property type="match status" value="1"/>
</dbReference>
<dbReference type="PANTHER" id="PTHR43491">
    <property type="entry name" value="UDP-N-ACETYL-D-MANNOSAMINE DEHYDROGENASE"/>
    <property type="match status" value="1"/>
</dbReference>
<comment type="caution">
    <text evidence="5">The sequence shown here is derived from an EMBL/GenBank/DDBJ whole genome shotgun (WGS) entry which is preliminary data.</text>
</comment>
<comment type="similarity">
    <text evidence="3">Belongs to the UDP-glucose/GDP-mannose dehydrogenase family.</text>
</comment>
<dbReference type="InterPro" id="IPR001732">
    <property type="entry name" value="UDP-Glc/GDP-Man_DH_N"/>
</dbReference>
<evidence type="ECO:0000256" key="2">
    <source>
        <dbReference type="ARBA" id="ARBA00023027"/>
    </source>
</evidence>
<protein>
    <submittedName>
        <fullName evidence="5">UDP-N-acetyl-D-glucosamine dehydrogenase</fullName>
    </submittedName>
</protein>
<evidence type="ECO:0000313" key="6">
    <source>
        <dbReference type="Proteomes" id="UP000179279"/>
    </source>
</evidence>
<dbReference type="Gene3D" id="3.40.50.720">
    <property type="entry name" value="NAD(P)-binding Rossmann-like Domain"/>
    <property type="match status" value="2"/>
</dbReference>
<dbReference type="GO" id="GO:0000271">
    <property type="term" value="P:polysaccharide biosynthetic process"/>
    <property type="evidence" value="ECO:0007669"/>
    <property type="project" value="InterPro"/>
</dbReference>
<keyword evidence="2" id="KW-0520">NAD</keyword>
<dbReference type="PANTHER" id="PTHR43491:SF1">
    <property type="entry name" value="UDP-N-ACETYL-D-MANNOSAMINE DEHYDROGENASE"/>
    <property type="match status" value="1"/>
</dbReference>
<dbReference type="InterPro" id="IPR014027">
    <property type="entry name" value="UDP-Glc/GDP-Man_DH_C"/>
</dbReference>
<dbReference type="SUPFAM" id="SSF48179">
    <property type="entry name" value="6-phosphogluconate dehydrogenase C-terminal domain-like"/>
    <property type="match status" value="1"/>
</dbReference>
<dbReference type="Pfam" id="PF00984">
    <property type="entry name" value="UDPG_MGDP_dh"/>
    <property type="match status" value="1"/>
</dbReference>
<dbReference type="GO" id="GO:0016616">
    <property type="term" value="F:oxidoreductase activity, acting on the CH-OH group of donors, NAD or NADP as acceptor"/>
    <property type="evidence" value="ECO:0007669"/>
    <property type="project" value="InterPro"/>
</dbReference>
<dbReference type="PIRSF" id="PIRSF000124">
    <property type="entry name" value="UDPglc_GDPman_dh"/>
    <property type="match status" value="1"/>
</dbReference>
<organism evidence="5 6">
    <name type="scientific">Candidatus Woykebacteria bacterium RIFCSPLOWO2_01_FULL_41_12</name>
    <dbReference type="NCBI Taxonomy" id="1802604"/>
    <lineage>
        <taxon>Bacteria</taxon>
        <taxon>Candidatus Woykeibacteriota</taxon>
    </lineage>
</organism>
<dbReference type="Pfam" id="PF03721">
    <property type="entry name" value="UDPG_MGDP_dh_N"/>
    <property type="match status" value="1"/>
</dbReference>
<dbReference type="PIRSF" id="PIRSF500136">
    <property type="entry name" value="UDP_ManNAc_DH"/>
    <property type="match status" value="1"/>
</dbReference>
<dbReference type="InterPro" id="IPR036291">
    <property type="entry name" value="NAD(P)-bd_dom_sf"/>
</dbReference>
<reference evidence="5 6" key="1">
    <citation type="journal article" date="2016" name="Nat. Commun.">
        <title>Thousands of microbial genomes shed light on interconnected biogeochemical processes in an aquifer system.</title>
        <authorList>
            <person name="Anantharaman K."/>
            <person name="Brown C.T."/>
            <person name="Hug L.A."/>
            <person name="Sharon I."/>
            <person name="Castelle C.J."/>
            <person name="Probst A.J."/>
            <person name="Thomas B.C."/>
            <person name="Singh A."/>
            <person name="Wilkins M.J."/>
            <person name="Karaoz U."/>
            <person name="Brodie E.L."/>
            <person name="Williams K.H."/>
            <person name="Hubbard S.S."/>
            <person name="Banfield J.F."/>
        </authorList>
    </citation>
    <scope>NUCLEOTIDE SEQUENCE [LARGE SCALE GENOMIC DNA]</scope>
</reference>
<evidence type="ECO:0000256" key="1">
    <source>
        <dbReference type="ARBA" id="ARBA00023002"/>
    </source>
</evidence>
<dbReference type="GO" id="GO:0016628">
    <property type="term" value="F:oxidoreductase activity, acting on the CH-CH group of donors, NAD or NADP as acceptor"/>
    <property type="evidence" value="ECO:0007669"/>
    <property type="project" value="InterPro"/>
</dbReference>
<gene>
    <name evidence="5" type="ORF">A3A57_00360</name>
</gene>
<dbReference type="SUPFAM" id="SSF51735">
    <property type="entry name" value="NAD(P)-binding Rossmann-fold domains"/>
    <property type="match status" value="1"/>
</dbReference>
<dbReference type="NCBIfam" id="TIGR03026">
    <property type="entry name" value="NDP-sugDHase"/>
    <property type="match status" value="1"/>
</dbReference>
<dbReference type="Proteomes" id="UP000179279">
    <property type="component" value="Unassembled WGS sequence"/>
</dbReference>
<dbReference type="AlphaFoldDB" id="A0A1G1WS21"/>
<dbReference type="InterPro" id="IPR008927">
    <property type="entry name" value="6-PGluconate_DH-like_C_sf"/>
</dbReference>
<accession>A0A1G1WS21</accession>
<sequence>MENLETLIKKRKASVAVIGLGYVGLPHAVEIAKAGFSVIGIDLDEKKVKNLNSGKSFIEDVDDNDLLKVLKNNKFRAYTDSALLKSADVVLISVPTPLDQYKIPDVSYIKSAVLEIKKTFHKGELIILESTTYPGTTEEIILPSLQENGFEVGKDFHLAFAPERIDPGSSTHISEIPKVVGGVTKKCTNLADLFYKQFISETHKVSSPKAAEMTKLLENAYRLVNISTVNELSLLCDRMGIDIWEIIDAASTKPYGFQAFYPSPKVGGHCIPLDPFYLSWKAKQYNFWAKFIDLAGEINEQMPHFVVTKVYFALNKISKSIRGSKILILGAAFKKNVSDARDSAFLDVVPDLLRKGALVDYYDPFVEEIEVATTPLPGGEKVRLKSVKLYNSNLNTYDCALILTDHTGIDYETIAKKVKVVVDTRNAIKSRKFKNVYRIGG</sequence>
<dbReference type="InterPro" id="IPR017476">
    <property type="entry name" value="UDP-Glc/GDP-Man"/>
</dbReference>
<proteinExistence type="inferred from homology"/>
<keyword evidence="1" id="KW-0560">Oxidoreductase</keyword>
<evidence type="ECO:0000313" key="5">
    <source>
        <dbReference type="EMBL" id="OGY30529.1"/>
    </source>
</evidence>
<dbReference type="InterPro" id="IPR014026">
    <property type="entry name" value="UDP-Glc/GDP-Man_DH_dimer"/>
</dbReference>
<evidence type="ECO:0000256" key="3">
    <source>
        <dbReference type="PIRNR" id="PIRNR000124"/>
    </source>
</evidence>
<dbReference type="InterPro" id="IPR028359">
    <property type="entry name" value="UDP_ManNAc/GlcNAc_DH"/>
</dbReference>
<evidence type="ECO:0000259" key="4">
    <source>
        <dbReference type="SMART" id="SM00984"/>
    </source>
</evidence>